<evidence type="ECO:0000313" key="7">
    <source>
        <dbReference type="Proteomes" id="UP001400965"/>
    </source>
</evidence>
<keyword evidence="3" id="KW-0274">FAD</keyword>
<dbReference type="Pfam" id="PF07992">
    <property type="entry name" value="Pyr_redox_2"/>
    <property type="match status" value="1"/>
</dbReference>
<dbReference type="InterPro" id="IPR050260">
    <property type="entry name" value="FAD-bd_OxRdtase"/>
</dbReference>
<protein>
    <submittedName>
        <fullName evidence="6">FAD-dependent oxidoreductase</fullName>
    </submittedName>
</protein>
<dbReference type="InterPro" id="IPR016156">
    <property type="entry name" value="FAD/NAD-linked_Rdtase_dimer_sf"/>
</dbReference>
<organism evidence="6 7">
    <name type="scientific">Paraclostridium tenue</name>
    <dbReference type="NCBI Taxonomy" id="1737"/>
    <lineage>
        <taxon>Bacteria</taxon>
        <taxon>Bacillati</taxon>
        <taxon>Bacillota</taxon>
        <taxon>Clostridia</taxon>
        <taxon>Peptostreptococcales</taxon>
        <taxon>Peptostreptococcaceae</taxon>
        <taxon>Paraclostridium</taxon>
    </lineage>
</organism>
<evidence type="ECO:0000259" key="5">
    <source>
        <dbReference type="Pfam" id="PF18267"/>
    </source>
</evidence>
<dbReference type="PANTHER" id="PTHR43429">
    <property type="entry name" value="PYRIDINE NUCLEOTIDE-DISULFIDE OXIDOREDUCTASE DOMAIN-CONTAINING"/>
    <property type="match status" value="1"/>
</dbReference>
<gene>
    <name evidence="6" type="ORF">GCM10008917_17450</name>
</gene>
<accession>A0ABN1M5V7</accession>
<comment type="caution">
    <text evidence="6">The sequence shown here is derived from an EMBL/GenBank/DDBJ whole genome shotgun (WGS) entry which is preliminary data.</text>
</comment>
<keyword evidence="2" id="KW-0285">Flavoprotein</keyword>
<comment type="cofactor">
    <cofactor evidence="1">
        <name>FAD</name>
        <dbReference type="ChEBI" id="CHEBI:57692"/>
    </cofactor>
</comment>
<evidence type="ECO:0000256" key="2">
    <source>
        <dbReference type="ARBA" id="ARBA00022630"/>
    </source>
</evidence>
<dbReference type="EMBL" id="BAAACP010000009">
    <property type="protein sequence ID" value="GAA0864346.1"/>
    <property type="molecule type" value="Genomic_DNA"/>
</dbReference>
<sequence length="410" mass="45956">MKYVILGASAAGINAIKVLRELDENAQITLISKDENIYSRCMLHHVISEHRTLQNLNFVENDFDKKHNVNWIKGCSISSIDIENKFVSILENDEKIPYDKLLIATGASSAMPPIKNLREANFVYGLRNIEDAYKIREKSKTCKKVAILGAGLVGIDALVGLLENYKIKIDVIYREPFILNRQLDDYSASVYEDGFKNQGVKFYPNASVKEICIDENKNVTGVLLEDETHIPCDMVIVATGVVPNASFIDSSIINYDRGIKINNRCETNVKDIFAAGDVVGKNAIWPLAVKQGIVAGYNMVGNEKEIDDEFIFRNTMNFLGIPTVSLGRVDIIDENSIVKVRKDKEGYKKFIIKDNILTGAIIQGDISYVGVFTYLIKNKVVVNDLENKIFSIGYSDFFSIKGNGEFCYNI</sequence>
<feature type="domain" description="NADH-rubredoxin oxidoreductase C-terminal" evidence="5">
    <location>
        <begin position="314"/>
        <end position="379"/>
    </location>
</feature>
<dbReference type="Gene3D" id="3.30.390.30">
    <property type="match status" value="1"/>
</dbReference>
<evidence type="ECO:0000313" key="6">
    <source>
        <dbReference type="EMBL" id="GAA0864346.1"/>
    </source>
</evidence>
<evidence type="ECO:0000256" key="1">
    <source>
        <dbReference type="ARBA" id="ARBA00001974"/>
    </source>
</evidence>
<dbReference type="InterPro" id="IPR023753">
    <property type="entry name" value="FAD/NAD-binding_dom"/>
</dbReference>
<dbReference type="PANTHER" id="PTHR43429:SF3">
    <property type="entry name" value="NITRITE REDUCTASE [NAD(P)H]"/>
    <property type="match status" value="1"/>
</dbReference>
<dbReference type="SUPFAM" id="SSF51905">
    <property type="entry name" value="FAD/NAD(P)-binding domain"/>
    <property type="match status" value="1"/>
</dbReference>
<evidence type="ECO:0000259" key="4">
    <source>
        <dbReference type="Pfam" id="PF07992"/>
    </source>
</evidence>
<dbReference type="InterPro" id="IPR041575">
    <property type="entry name" value="Rubredoxin_C"/>
</dbReference>
<dbReference type="PRINTS" id="PR00368">
    <property type="entry name" value="FADPNR"/>
</dbReference>
<evidence type="ECO:0000256" key="3">
    <source>
        <dbReference type="ARBA" id="ARBA00022827"/>
    </source>
</evidence>
<dbReference type="InterPro" id="IPR036188">
    <property type="entry name" value="FAD/NAD-bd_sf"/>
</dbReference>
<dbReference type="RefSeq" id="WP_346045008.1">
    <property type="nucleotide sequence ID" value="NZ_BAAACP010000009.1"/>
</dbReference>
<dbReference type="Pfam" id="PF18267">
    <property type="entry name" value="Rubredoxin_C"/>
    <property type="match status" value="1"/>
</dbReference>
<keyword evidence="7" id="KW-1185">Reference proteome</keyword>
<name>A0ABN1M5V7_9FIRM</name>
<feature type="domain" description="FAD/NAD(P)-binding" evidence="4">
    <location>
        <begin position="1"/>
        <end position="292"/>
    </location>
</feature>
<proteinExistence type="predicted"/>
<dbReference type="PRINTS" id="PR00469">
    <property type="entry name" value="PNDRDTASEII"/>
</dbReference>
<reference evidence="6 7" key="1">
    <citation type="journal article" date="2019" name="Int. J. Syst. Evol. Microbiol.">
        <title>The Global Catalogue of Microorganisms (GCM) 10K type strain sequencing project: providing services to taxonomists for standard genome sequencing and annotation.</title>
        <authorList>
            <consortium name="The Broad Institute Genomics Platform"/>
            <consortium name="The Broad Institute Genome Sequencing Center for Infectious Disease"/>
            <person name="Wu L."/>
            <person name="Ma J."/>
        </authorList>
    </citation>
    <scope>NUCLEOTIDE SEQUENCE [LARGE SCALE GENOMIC DNA]</scope>
    <source>
        <strain evidence="6 7">JCM 6486</strain>
    </source>
</reference>
<dbReference type="Proteomes" id="UP001400965">
    <property type="component" value="Unassembled WGS sequence"/>
</dbReference>
<dbReference type="Gene3D" id="3.50.50.60">
    <property type="entry name" value="FAD/NAD(P)-binding domain"/>
    <property type="match status" value="2"/>
</dbReference>